<accession>A0A0F9UVL2</accession>
<proteinExistence type="predicted"/>
<protein>
    <submittedName>
        <fullName evidence="1">Uncharacterized protein</fullName>
    </submittedName>
</protein>
<evidence type="ECO:0000313" key="1">
    <source>
        <dbReference type="EMBL" id="KKN65201.1"/>
    </source>
</evidence>
<dbReference type="AlphaFoldDB" id="A0A0F9UVL2"/>
<organism evidence="1">
    <name type="scientific">marine sediment metagenome</name>
    <dbReference type="NCBI Taxonomy" id="412755"/>
    <lineage>
        <taxon>unclassified sequences</taxon>
        <taxon>metagenomes</taxon>
        <taxon>ecological metagenomes</taxon>
    </lineage>
</organism>
<gene>
    <name evidence="1" type="ORF">LCGC14_0483770</name>
</gene>
<dbReference type="EMBL" id="LAZR01000531">
    <property type="protein sequence ID" value="KKN65201.1"/>
    <property type="molecule type" value="Genomic_DNA"/>
</dbReference>
<sequence length="171" mass="18955">MLEFADAPSHNITIMGLIFPTRQIFDEGHALSAQEAGVLNQTRDENLRNNFTAQIKKAMKDAKVDAVSKLPKDVLKDLMGKFPTFEEAYEFGSRGGAREVDPIRKQAIVFATASVKKAILKKGMKLADIEASKLREMAEAAIEKYPKFLEKATLVVAARDDATKDLDINLE</sequence>
<comment type="caution">
    <text evidence="1">The sequence shown here is derived from an EMBL/GenBank/DDBJ whole genome shotgun (WGS) entry which is preliminary data.</text>
</comment>
<reference evidence="1" key="1">
    <citation type="journal article" date="2015" name="Nature">
        <title>Complex archaea that bridge the gap between prokaryotes and eukaryotes.</title>
        <authorList>
            <person name="Spang A."/>
            <person name="Saw J.H."/>
            <person name="Jorgensen S.L."/>
            <person name="Zaremba-Niedzwiedzka K."/>
            <person name="Martijn J."/>
            <person name="Lind A.E."/>
            <person name="van Eijk R."/>
            <person name="Schleper C."/>
            <person name="Guy L."/>
            <person name="Ettema T.J."/>
        </authorList>
    </citation>
    <scope>NUCLEOTIDE SEQUENCE</scope>
</reference>
<name>A0A0F9UVL2_9ZZZZ</name>